<dbReference type="Proteomes" id="UP001642540">
    <property type="component" value="Unassembled WGS sequence"/>
</dbReference>
<reference evidence="3 4" key="1">
    <citation type="submission" date="2024-08" db="EMBL/GenBank/DDBJ databases">
        <authorList>
            <person name="Cucini C."/>
            <person name="Frati F."/>
        </authorList>
    </citation>
    <scope>NUCLEOTIDE SEQUENCE [LARGE SCALE GENOMIC DNA]</scope>
</reference>
<dbReference type="PANTHER" id="PTHR22093:SF0">
    <property type="entry name" value="LEUKOCYTE RECEPTOR CLUSTER MEMBER 1"/>
    <property type="match status" value="1"/>
</dbReference>
<feature type="region of interest" description="Disordered" evidence="1">
    <location>
        <begin position="221"/>
        <end position="385"/>
    </location>
</feature>
<dbReference type="InterPro" id="IPR019339">
    <property type="entry name" value="CIR_N_dom"/>
</dbReference>
<evidence type="ECO:0000313" key="4">
    <source>
        <dbReference type="Proteomes" id="UP001642540"/>
    </source>
</evidence>
<evidence type="ECO:0000313" key="3">
    <source>
        <dbReference type="EMBL" id="CAL8096404.1"/>
    </source>
</evidence>
<feature type="compositionally biased region" description="Low complexity" evidence="1">
    <location>
        <begin position="289"/>
        <end position="300"/>
    </location>
</feature>
<organism evidence="3 4">
    <name type="scientific">Orchesella dallaii</name>
    <dbReference type="NCBI Taxonomy" id="48710"/>
    <lineage>
        <taxon>Eukaryota</taxon>
        <taxon>Metazoa</taxon>
        <taxon>Ecdysozoa</taxon>
        <taxon>Arthropoda</taxon>
        <taxon>Hexapoda</taxon>
        <taxon>Collembola</taxon>
        <taxon>Entomobryomorpha</taxon>
        <taxon>Entomobryoidea</taxon>
        <taxon>Orchesellidae</taxon>
        <taxon>Orchesellinae</taxon>
        <taxon>Orchesella</taxon>
    </lineage>
</organism>
<gene>
    <name evidence="3" type="ORF">ODALV1_LOCUS9345</name>
</gene>
<dbReference type="EMBL" id="CAXLJM020000028">
    <property type="protein sequence ID" value="CAL8096404.1"/>
    <property type="molecule type" value="Genomic_DNA"/>
</dbReference>
<feature type="region of interest" description="Disordered" evidence="1">
    <location>
        <begin position="107"/>
        <end position="131"/>
    </location>
</feature>
<sequence>MNILPKKSWHVRTKQNIARVRRDEAKAAEEEKETQRKIALAAQEVRTQLLRERASQRLADVSTSSEVPQGEHGETGIPEAEEPDTRFGLPLGSLRDVVQPDGHVNFFQDVEGGKRQGGVNDEYEDEKRKEQEDYEKKIGYLVYLGQDSIEHSKNKPWYSSIDRGRPKELGKELENEKDKDRAAGVIGGLEEKSKTISVEEIRMTKFKNFLDPLKDIRKHLTAPGVKRKLDSFTSSSKSCKKTDSVSSPSKKPRVDDVSKRSKKEKRKKHKNKISKKSKKHKKHKKHAKSTSGDSDTSSSWESEDSEDDKKRSKLEELRAERLQREREERRRAEKVLAKLRGEPEDIPTPTTSNNYDSKNRPETSVKQKYNSQFNPHLARQNYDYQ</sequence>
<evidence type="ECO:0000256" key="1">
    <source>
        <dbReference type="SAM" id="MobiDB-lite"/>
    </source>
</evidence>
<proteinExistence type="predicted"/>
<feature type="region of interest" description="Disordered" evidence="1">
    <location>
        <begin position="53"/>
        <end position="94"/>
    </location>
</feature>
<feature type="region of interest" description="Disordered" evidence="1">
    <location>
        <begin position="153"/>
        <end position="186"/>
    </location>
</feature>
<name>A0ABP1QAX1_9HEXA</name>
<feature type="domain" description="CBF1-interacting co-repressor CIR N-terminal" evidence="2">
    <location>
        <begin position="8"/>
        <end position="44"/>
    </location>
</feature>
<dbReference type="SMART" id="SM01083">
    <property type="entry name" value="Cir_N"/>
    <property type="match status" value="1"/>
</dbReference>
<feature type="compositionally biased region" description="Basic and acidic residues" evidence="1">
    <location>
        <begin position="307"/>
        <end position="343"/>
    </location>
</feature>
<evidence type="ECO:0000259" key="2">
    <source>
        <dbReference type="SMART" id="SM01083"/>
    </source>
</evidence>
<protein>
    <recommendedName>
        <fullName evidence="2">CBF1-interacting co-repressor CIR N-terminal domain-containing protein</fullName>
    </recommendedName>
</protein>
<feature type="compositionally biased region" description="Basic residues" evidence="1">
    <location>
        <begin position="260"/>
        <end position="288"/>
    </location>
</feature>
<feature type="compositionally biased region" description="Basic and acidic residues" evidence="1">
    <location>
        <begin position="162"/>
        <end position="182"/>
    </location>
</feature>
<accession>A0ABP1QAX1</accession>
<dbReference type="Pfam" id="PF10197">
    <property type="entry name" value="Cir_N"/>
    <property type="match status" value="1"/>
</dbReference>
<keyword evidence="4" id="KW-1185">Reference proteome</keyword>
<dbReference type="InterPro" id="IPR039875">
    <property type="entry name" value="LENG1-like"/>
</dbReference>
<comment type="caution">
    <text evidence="3">The sequence shown here is derived from an EMBL/GenBank/DDBJ whole genome shotgun (WGS) entry which is preliminary data.</text>
</comment>
<dbReference type="PANTHER" id="PTHR22093">
    <property type="entry name" value="LEUKOCYTE RECEPTOR CLUSTER LRC MEMBER 1"/>
    <property type="match status" value="1"/>
</dbReference>